<proteinExistence type="inferred from homology"/>
<dbReference type="Proteomes" id="UP000013827">
    <property type="component" value="Unassembled WGS sequence"/>
</dbReference>
<reference evidence="4" key="2">
    <citation type="submission" date="2024-10" db="UniProtKB">
        <authorList>
            <consortium name="EnsemblProtists"/>
        </authorList>
    </citation>
    <scope>IDENTIFICATION</scope>
</reference>
<comment type="similarity">
    <text evidence="1 2">Belongs to the DXO/Dom3Z family.</text>
</comment>
<keyword evidence="5" id="KW-1185">Reference proteome</keyword>
<evidence type="ECO:0000259" key="3">
    <source>
        <dbReference type="Pfam" id="PF08652"/>
    </source>
</evidence>
<keyword evidence="2" id="KW-0479">Metal-binding</keyword>
<dbReference type="EnsemblProtists" id="EOD22121">
    <property type="protein sequence ID" value="EOD22121"/>
    <property type="gene ID" value="EMIHUDRAFT_207231"/>
</dbReference>
<dbReference type="AlphaFoldDB" id="A0A0D3JF36"/>
<dbReference type="RefSeq" id="XP_005774550.1">
    <property type="nucleotide sequence ID" value="XM_005774493.1"/>
</dbReference>
<keyword evidence="2" id="KW-0694">RNA-binding</keyword>
<accession>A0A0D3JF36</accession>
<organism evidence="4 5">
    <name type="scientific">Emiliania huxleyi (strain CCMP1516)</name>
    <dbReference type="NCBI Taxonomy" id="280463"/>
    <lineage>
        <taxon>Eukaryota</taxon>
        <taxon>Haptista</taxon>
        <taxon>Haptophyta</taxon>
        <taxon>Prymnesiophyceae</taxon>
        <taxon>Isochrysidales</taxon>
        <taxon>Noelaerhabdaceae</taxon>
        <taxon>Emiliania</taxon>
    </lineage>
</organism>
<dbReference type="STRING" id="2903.R1EGM2"/>
<dbReference type="PANTHER" id="PTHR12395:SF9">
    <property type="entry name" value="DECAPPING AND EXORIBONUCLEASE PROTEIN"/>
    <property type="match status" value="1"/>
</dbReference>
<protein>
    <recommendedName>
        <fullName evidence="2">Decapping nuclease</fullName>
        <ecNumber evidence="2">3.6.1.-</ecNumber>
    </recommendedName>
</protein>
<dbReference type="InterPro" id="IPR013961">
    <property type="entry name" value="RAI1"/>
</dbReference>
<feature type="domain" description="RAI1-like" evidence="3">
    <location>
        <begin position="210"/>
        <end position="276"/>
    </location>
</feature>
<feature type="domain" description="RAI1-like" evidence="3">
    <location>
        <begin position="24"/>
        <end position="188"/>
    </location>
</feature>
<dbReference type="eggNOG" id="KOG1982">
    <property type="taxonomic scope" value="Eukaryota"/>
</dbReference>
<comment type="function">
    <text evidence="2">Decapping enzyme for NAD-capped RNAs: specifically hydrolyzes the nicotinamide adenine dinucleotide (NAD) cap from a subset of RNAs by removing the entire NAD moiety from the 5'-end of an NAD-capped RNA.</text>
</comment>
<dbReference type="InterPro" id="IPR039039">
    <property type="entry name" value="RAI1-like_fam"/>
</dbReference>
<dbReference type="PANTHER" id="PTHR12395">
    <property type="entry name" value="DOM-3 RELATED"/>
    <property type="match status" value="1"/>
</dbReference>
<dbReference type="GO" id="GO:0003723">
    <property type="term" value="F:RNA binding"/>
    <property type="evidence" value="ECO:0007669"/>
    <property type="project" value="UniProtKB-KW"/>
</dbReference>
<evidence type="ECO:0000313" key="5">
    <source>
        <dbReference type="Proteomes" id="UP000013827"/>
    </source>
</evidence>
<dbReference type="GO" id="GO:0110155">
    <property type="term" value="P:NAD-cap decapping"/>
    <property type="evidence" value="ECO:0007669"/>
    <property type="project" value="TreeGrafter"/>
</dbReference>
<evidence type="ECO:0000256" key="2">
    <source>
        <dbReference type="RuleBase" id="RU367113"/>
    </source>
</evidence>
<dbReference type="GO" id="GO:0046872">
    <property type="term" value="F:metal ion binding"/>
    <property type="evidence" value="ECO:0007669"/>
    <property type="project" value="UniProtKB-KW"/>
</dbReference>
<dbReference type="GO" id="GO:0000166">
    <property type="term" value="F:nucleotide binding"/>
    <property type="evidence" value="ECO:0007669"/>
    <property type="project" value="UniProtKB-KW"/>
</dbReference>
<keyword evidence="2" id="KW-0539">Nucleus</keyword>
<dbReference type="PaxDb" id="2903-EOD22121"/>
<dbReference type="GeneID" id="17267668"/>
<name>A0A0D3JF36_EMIH1</name>
<comment type="cofactor">
    <cofactor evidence="2">
        <name>a divalent metal cation</name>
        <dbReference type="ChEBI" id="CHEBI:60240"/>
    </cofactor>
</comment>
<dbReference type="OMA" id="WCQCILA"/>
<keyword evidence="2" id="KW-0378">Hydrolase</keyword>
<comment type="subcellular location">
    <subcellularLocation>
        <location evidence="2">Nucleus</location>
    </subcellularLocation>
</comment>
<evidence type="ECO:0000313" key="4">
    <source>
        <dbReference type="EnsemblProtists" id="EOD22121"/>
    </source>
</evidence>
<dbReference type="GO" id="GO:0000956">
    <property type="term" value="P:nuclear-transcribed mRNA catabolic process"/>
    <property type="evidence" value="ECO:0007669"/>
    <property type="project" value="TreeGrafter"/>
</dbReference>
<dbReference type="GO" id="GO:0005829">
    <property type="term" value="C:cytosol"/>
    <property type="evidence" value="ECO:0007669"/>
    <property type="project" value="TreeGrafter"/>
</dbReference>
<dbReference type="HOGENOM" id="CLU_024877_1_1_1"/>
<dbReference type="Pfam" id="PF08652">
    <property type="entry name" value="RAI1"/>
    <property type="match status" value="2"/>
</dbReference>
<sequence>MQVTALPLHPTATYVGKGFPKFGQPREIAHFSRDASRRVRFDKSGLGAYRTPRLPAALDVGFESYVPKSHDPNEPAPLGDVVAALSHKGVRTTDAHILTYRNNLNKIFGTVYNRKDDWEVGVERCADGTVLLHVMDTERKRAEEARRDERQQRMSYWGYKLSTLDGGEDDGGPLPPVNANEEFCSSVHQMRNMRNADQPVTPVLHADGGIVQLSIDRTKLFMAAEIDCAATGGGGAPAAGYVELKTSKRHASPRDEETESFQRHKLFKYWLQAALLALLPPDSAGREPYWEPAACINFGKGVLEWLLASLAANPAAAHYVMREAVAALHQRYGGSGGAGEPPTKRPRAAF</sequence>
<dbReference type="GO" id="GO:0004518">
    <property type="term" value="F:nuclease activity"/>
    <property type="evidence" value="ECO:0007669"/>
    <property type="project" value="UniProtKB-KW"/>
</dbReference>
<dbReference type="KEGG" id="ehx:EMIHUDRAFT_207231"/>
<dbReference type="GO" id="GO:0034353">
    <property type="term" value="F:mRNA 5'-diphosphatase activity"/>
    <property type="evidence" value="ECO:0007669"/>
    <property type="project" value="TreeGrafter"/>
</dbReference>
<dbReference type="EC" id="3.6.1.-" evidence="2"/>
<reference evidence="5" key="1">
    <citation type="journal article" date="2013" name="Nature">
        <title>Pan genome of the phytoplankton Emiliania underpins its global distribution.</title>
        <authorList>
            <person name="Read B.A."/>
            <person name="Kegel J."/>
            <person name="Klute M.J."/>
            <person name="Kuo A."/>
            <person name="Lefebvre S.C."/>
            <person name="Maumus F."/>
            <person name="Mayer C."/>
            <person name="Miller J."/>
            <person name="Monier A."/>
            <person name="Salamov A."/>
            <person name="Young J."/>
            <person name="Aguilar M."/>
            <person name="Claverie J.M."/>
            <person name="Frickenhaus S."/>
            <person name="Gonzalez K."/>
            <person name="Herman E.K."/>
            <person name="Lin Y.C."/>
            <person name="Napier J."/>
            <person name="Ogata H."/>
            <person name="Sarno A.F."/>
            <person name="Shmutz J."/>
            <person name="Schroeder D."/>
            <person name="de Vargas C."/>
            <person name="Verret F."/>
            <person name="von Dassow P."/>
            <person name="Valentin K."/>
            <person name="Van de Peer Y."/>
            <person name="Wheeler G."/>
            <person name="Dacks J.B."/>
            <person name="Delwiche C.F."/>
            <person name="Dyhrman S.T."/>
            <person name="Glockner G."/>
            <person name="John U."/>
            <person name="Richards T."/>
            <person name="Worden A.Z."/>
            <person name="Zhang X."/>
            <person name="Grigoriev I.V."/>
            <person name="Allen A.E."/>
            <person name="Bidle K."/>
            <person name="Borodovsky M."/>
            <person name="Bowler C."/>
            <person name="Brownlee C."/>
            <person name="Cock J.M."/>
            <person name="Elias M."/>
            <person name="Gladyshev V.N."/>
            <person name="Groth M."/>
            <person name="Guda C."/>
            <person name="Hadaegh A."/>
            <person name="Iglesias-Rodriguez M.D."/>
            <person name="Jenkins J."/>
            <person name="Jones B.M."/>
            <person name="Lawson T."/>
            <person name="Leese F."/>
            <person name="Lindquist E."/>
            <person name="Lobanov A."/>
            <person name="Lomsadze A."/>
            <person name="Malik S.B."/>
            <person name="Marsh M.E."/>
            <person name="Mackinder L."/>
            <person name="Mock T."/>
            <person name="Mueller-Roeber B."/>
            <person name="Pagarete A."/>
            <person name="Parker M."/>
            <person name="Probert I."/>
            <person name="Quesneville H."/>
            <person name="Raines C."/>
            <person name="Rensing S.A."/>
            <person name="Riano-Pachon D.M."/>
            <person name="Richier S."/>
            <person name="Rokitta S."/>
            <person name="Shiraiwa Y."/>
            <person name="Soanes D.M."/>
            <person name="van der Giezen M."/>
            <person name="Wahlund T.M."/>
            <person name="Williams B."/>
            <person name="Wilson W."/>
            <person name="Wolfe G."/>
            <person name="Wurch L.L."/>
        </authorList>
    </citation>
    <scope>NUCLEOTIDE SEQUENCE</scope>
</reference>
<dbReference type="GO" id="GO:0005634">
    <property type="term" value="C:nucleus"/>
    <property type="evidence" value="ECO:0007669"/>
    <property type="project" value="UniProtKB-SubCell"/>
</dbReference>
<keyword evidence="2" id="KW-0540">Nuclease</keyword>
<evidence type="ECO:0000256" key="1">
    <source>
        <dbReference type="ARBA" id="ARBA00006562"/>
    </source>
</evidence>
<keyword evidence="2" id="KW-0547">Nucleotide-binding</keyword>